<keyword evidence="2" id="KW-0812">Transmembrane</keyword>
<dbReference type="Pfam" id="PF13675">
    <property type="entry name" value="PilJ"/>
    <property type="match status" value="2"/>
</dbReference>
<evidence type="ECO:0000256" key="1">
    <source>
        <dbReference type="ARBA" id="ARBA00004141"/>
    </source>
</evidence>
<evidence type="ECO:0000313" key="6">
    <source>
        <dbReference type="EMBL" id="OGI42936.1"/>
    </source>
</evidence>
<dbReference type="InterPro" id="IPR042295">
    <property type="entry name" value="NarX-like_N_sf"/>
</dbReference>
<feature type="domain" description="NarX-like N-terminal" evidence="5">
    <location>
        <begin position="13"/>
        <end position="93"/>
    </location>
</feature>
<comment type="subcellular location">
    <subcellularLocation>
        <location evidence="1">Membrane</location>
        <topology evidence="1">Multi-pass membrane protein</topology>
    </subcellularLocation>
</comment>
<dbReference type="GO" id="GO:0016020">
    <property type="term" value="C:membrane"/>
    <property type="evidence" value="ECO:0007669"/>
    <property type="project" value="UniProtKB-SubCell"/>
</dbReference>
<evidence type="ECO:0000256" key="4">
    <source>
        <dbReference type="ARBA" id="ARBA00023136"/>
    </source>
</evidence>
<protein>
    <recommendedName>
        <fullName evidence="5">NarX-like N-terminal domain-containing protein</fullName>
    </recommendedName>
</protein>
<evidence type="ECO:0000313" key="7">
    <source>
        <dbReference type="Proteomes" id="UP000179344"/>
    </source>
</evidence>
<dbReference type="Proteomes" id="UP000179344">
    <property type="component" value="Unassembled WGS sequence"/>
</dbReference>
<comment type="caution">
    <text evidence="6">The sequence shown here is derived from an EMBL/GenBank/DDBJ whole genome shotgun (WGS) entry which is preliminary data.</text>
</comment>
<feature type="domain" description="NarX-like N-terminal" evidence="5">
    <location>
        <begin position="134"/>
        <end position="216"/>
    </location>
</feature>
<gene>
    <name evidence="6" type="ORF">A2V92_00825</name>
</gene>
<reference evidence="6 7" key="1">
    <citation type="journal article" date="2016" name="Nat. Commun.">
        <title>Thousands of microbial genomes shed light on interconnected biogeochemical processes in an aquifer system.</title>
        <authorList>
            <person name="Anantharaman K."/>
            <person name="Brown C.T."/>
            <person name="Hug L.A."/>
            <person name="Sharon I."/>
            <person name="Castelle C.J."/>
            <person name="Probst A.J."/>
            <person name="Thomas B.C."/>
            <person name="Singh A."/>
            <person name="Wilkins M.J."/>
            <person name="Karaoz U."/>
            <person name="Brodie E.L."/>
            <person name="Williams K.H."/>
            <person name="Hubbard S.S."/>
            <person name="Banfield J.F."/>
        </authorList>
    </citation>
    <scope>NUCLEOTIDE SEQUENCE [LARGE SCALE GENOMIC DNA]</scope>
</reference>
<dbReference type="AlphaFoldDB" id="A0A1F6TCZ0"/>
<evidence type="ECO:0000256" key="3">
    <source>
        <dbReference type="ARBA" id="ARBA00022989"/>
    </source>
</evidence>
<evidence type="ECO:0000259" key="5">
    <source>
        <dbReference type="Pfam" id="PF13675"/>
    </source>
</evidence>
<keyword evidence="3" id="KW-1133">Transmembrane helix</keyword>
<dbReference type="EMBL" id="MFST01000135">
    <property type="protein sequence ID" value="OGI42936.1"/>
    <property type="molecule type" value="Genomic_DNA"/>
</dbReference>
<proteinExistence type="predicted"/>
<accession>A0A1F6TCZ0</accession>
<name>A0A1F6TCZ0_9PROT</name>
<sequence>MGDVLGAAQTYILSASSAINTAGRQRMLTQRMVKSYCQIGLDVRRDEADAQLRDAMILFESQLAGLKRYAPSREIKAILAEIEADWAPVRASLSRPYDKNELRRLVELSDNLLAKSHKAVLLIEQTSGKPVLRLVNVAGRQRMLSQRVAKLYMCRQAGLNDAALLKELERAKDEFKSALQELKTAPQNTPDIKAALDNADTQWQLFEHSLANPDKPLEVMVAITSEKILNIMDRITAMYENLPGG</sequence>
<organism evidence="6 7">
    <name type="scientific">Candidatus Muproteobacteria bacterium RBG_16_65_31</name>
    <dbReference type="NCBI Taxonomy" id="1817759"/>
    <lineage>
        <taxon>Bacteria</taxon>
        <taxon>Pseudomonadati</taxon>
        <taxon>Pseudomonadota</taxon>
        <taxon>Candidatus Muproteobacteria</taxon>
    </lineage>
</organism>
<dbReference type="Gene3D" id="1.20.120.960">
    <property type="entry name" value="Histidine kinase NarX, sensor domain"/>
    <property type="match status" value="1"/>
</dbReference>
<evidence type="ECO:0000256" key="2">
    <source>
        <dbReference type="ARBA" id="ARBA00022692"/>
    </source>
</evidence>
<dbReference type="InterPro" id="IPR029095">
    <property type="entry name" value="NarX-like_N"/>
</dbReference>
<keyword evidence="4" id="KW-0472">Membrane</keyword>